<dbReference type="InterPro" id="IPR028124">
    <property type="entry name" value="SMAP_dom"/>
</dbReference>
<proteinExistence type="predicted"/>
<feature type="compositionally biased region" description="Basic and acidic residues" evidence="1">
    <location>
        <begin position="385"/>
        <end position="433"/>
    </location>
</feature>
<organism evidence="3 4">
    <name type="scientific">Chara braunii</name>
    <name type="common">Braun's stonewort</name>
    <dbReference type="NCBI Taxonomy" id="69332"/>
    <lineage>
        <taxon>Eukaryota</taxon>
        <taxon>Viridiplantae</taxon>
        <taxon>Streptophyta</taxon>
        <taxon>Charophyceae</taxon>
        <taxon>Charales</taxon>
        <taxon>Characeae</taxon>
        <taxon>Chara</taxon>
    </lineage>
</organism>
<dbReference type="Pfam" id="PF15477">
    <property type="entry name" value="SMAP"/>
    <property type="match status" value="1"/>
</dbReference>
<protein>
    <recommendedName>
        <fullName evidence="2">Small acidic protein-like domain-containing protein</fullName>
    </recommendedName>
</protein>
<dbReference type="Gramene" id="GBG90292">
    <property type="protein sequence ID" value="GBG90292"/>
    <property type="gene ID" value="CBR_g50470"/>
</dbReference>
<feature type="domain" description="Small acidic protein-like" evidence="2">
    <location>
        <begin position="713"/>
        <end position="804"/>
    </location>
</feature>
<comment type="caution">
    <text evidence="3">The sequence shown here is derived from an EMBL/GenBank/DDBJ whole genome shotgun (WGS) entry which is preliminary data.</text>
</comment>
<feature type="compositionally biased region" description="Basic and acidic residues" evidence="1">
    <location>
        <begin position="751"/>
        <end position="775"/>
    </location>
</feature>
<feature type="compositionally biased region" description="Polar residues" evidence="1">
    <location>
        <begin position="106"/>
        <end position="119"/>
    </location>
</feature>
<feature type="compositionally biased region" description="Polar residues" evidence="1">
    <location>
        <begin position="613"/>
        <end position="625"/>
    </location>
</feature>
<feature type="compositionally biased region" description="Basic and acidic residues" evidence="1">
    <location>
        <begin position="590"/>
        <end position="604"/>
    </location>
</feature>
<name>A0A388M768_CHABU</name>
<feature type="compositionally biased region" description="Polar residues" evidence="1">
    <location>
        <begin position="740"/>
        <end position="750"/>
    </location>
</feature>
<feature type="compositionally biased region" description="Basic and acidic residues" evidence="1">
    <location>
        <begin position="497"/>
        <end position="527"/>
    </location>
</feature>
<dbReference type="AlphaFoldDB" id="A0A388M768"/>
<evidence type="ECO:0000313" key="4">
    <source>
        <dbReference type="Proteomes" id="UP000265515"/>
    </source>
</evidence>
<feature type="compositionally biased region" description="Low complexity" evidence="1">
    <location>
        <begin position="23"/>
        <end position="32"/>
    </location>
</feature>
<dbReference type="OMA" id="YNINEPY"/>
<feature type="compositionally biased region" description="Basic and acidic residues" evidence="1">
    <location>
        <begin position="169"/>
        <end position="221"/>
    </location>
</feature>
<dbReference type="PANTHER" id="PTHR22426">
    <property type="entry name" value="ARGININE_SERINE-RICH COILED-COIL PROTEIN 2"/>
    <property type="match status" value="1"/>
</dbReference>
<feature type="compositionally biased region" description="Gly residues" evidence="1">
    <location>
        <begin position="436"/>
        <end position="451"/>
    </location>
</feature>
<dbReference type="Proteomes" id="UP000265515">
    <property type="component" value="Unassembled WGS sequence"/>
</dbReference>
<dbReference type="EMBL" id="BFEA01000801">
    <property type="protein sequence ID" value="GBG90292.1"/>
    <property type="molecule type" value="Genomic_DNA"/>
</dbReference>
<evidence type="ECO:0000313" key="3">
    <source>
        <dbReference type="EMBL" id="GBG90292.1"/>
    </source>
</evidence>
<gene>
    <name evidence="3" type="ORF">CBR_g50470</name>
</gene>
<dbReference type="PANTHER" id="PTHR22426:SF2">
    <property type="entry name" value="ARGININE_SERINE-RICH COILED-COIL PROTEIN 2"/>
    <property type="match status" value="1"/>
</dbReference>
<feature type="compositionally biased region" description="Gly residues" evidence="1">
    <location>
        <begin position="312"/>
        <end position="324"/>
    </location>
</feature>
<accession>A0A388M768</accession>
<feature type="compositionally biased region" description="Basic and acidic residues" evidence="1">
    <location>
        <begin position="88"/>
        <end position="101"/>
    </location>
</feature>
<feature type="compositionally biased region" description="Basic and acidic residues" evidence="1">
    <location>
        <begin position="325"/>
        <end position="345"/>
    </location>
</feature>
<dbReference type="OrthoDB" id="1928974at2759"/>
<feature type="compositionally biased region" description="Basic and acidic residues" evidence="1">
    <location>
        <begin position="228"/>
        <end position="301"/>
    </location>
</feature>
<feature type="compositionally biased region" description="Basic and acidic residues" evidence="1">
    <location>
        <begin position="44"/>
        <end position="63"/>
    </location>
</feature>
<evidence type="ECO:0000259" key="2">
    <source>
        <dbReference type="Pfam" id="PF15477"/>
    </source>
</evidence>
<reference evidence="3 4" key="1">
    <citation type="journal article" date="2018" name="Cell">
        <title>The Chara Genome: Secondary Complexity and Implications for Plant Terrestrialization.</title>
        <authorList>
            <person name="Nishiyama T."/>
            <person name="Sakayama H."/>
            <person name="Vries J.D."/>
            <person name="Buschmann H."/>
            <person name="Saint-Marcoux D."/>
            <person name="Ullrich K.K."/>
            <person name="Haas F.B."/>
            <person name="Vanderstraeten L."/>
            <person name="Becker D."/>
            <person name="Lang D."/>
            <person name="Vosolsobe S."/>
            <person name="Rombauts S."/>
            <person name="Wilhelmsson P.K.I."/>
            <person name="Janitza P."/>
            <person name="Kern R."/>
            <person name="Heyl A."/>
            <person name="Rumpler F."/>
            <person name="Villalobos L.I.A.C."/>
            <person name="Clay J.M."/>
            <person name="Skokan R."/>
            <person name="Toyoda A."/>
            <person name="Suzuki Y."/>
            <person name="Kagoshima H."/>
            <person name="Schijlen E."/>
            <person name="Tajeshwar N."/>
            <person name="Catarino B."/>
            <person name="Hetherington A.J."/>
            <person name="Saltykova A."/>
            <person name="Bonnot C."/>
            <person name="Breuninger H."/>
            <person name="Symeonidi A."/>
            <person name="Radhakrishnan G.V."/>
            <person name="Van Nieuwerburgh F."/>
            <person name="Deforce D."/>
            <person name="Chang C."/>
            <person name="Karol K.G."/>
            <person name="Hedrich R."/>
            <person name="Ulvskov P."/>
            <person name="Glockner G."/>
            <person name="Delwiche C.F."/>
            <person name="Petrasek J."/>
            <person name="Van de Peer Y."/>
            <person name="Friml J."/>
            <person name="Beilby M."/>
            <person name="Dolan L."/>
            <person name="Kohara Y."/>
            <person name="Sugano S."/>
            <person name="Fujiyama A."/>
            <person name="Delaux P.-M."/>
            <person name="Quint M."/>
            <person name="TheiBen G."/>
            <person name="Hagemann M."/>
            <person name="Harholt J."/>
            <person name="Dunand C."/>
            <person name="Zachgo S."/>
            <person name="Langdale J."/>
            <person name="Maumus F."/>
            <person name="Straeten D.V.D."/>
            <person name="Gould S.B."/>
            <person name="Rensing S.A."/>
        </authorList>
    </citation>
    <scope>NUCLEOTIDE SEQUENCE [LARGE SCALE GENOMIC DNA]</scope>
    <source>
        <strain evidence="3 4">S276</strain>
    </source>
</reference>
<dbReference type="STRING" id="69332.A0A388M768"/>
<keyword evidence="4" id="KW-1185">Reference proteome</keyword>
<evidence type="ECO:0000256" key="1">
    <source>
        <dbReference type="SAM" id="MobiDB-lite"/>
    </source>
</evidence>
<feature type="compositionally biased region" description="Basic and acidic residues" evidence="1">
    <location>
        <begin position="126"/>
        <end position="163"/>
    </location>
</feature>
<sequence length="805" mass="88300">MMEAGEGYPDSFVESGGGGRDGGQISSVRSRSGSGGGGGYYLEGFRKFTHDSSQRNYRRKADATRSPSASPMHYGKEEERDEESNGEEEVHGGERDAHKEGGGPSSLLQLQRSNGPTSMSEEEGTAESKEQEYARVRERVPKERDAKELGKEPGKELGREVGKDAGSQRPRERDGKEAGKEPGREVVERERGHYGERDERHKDRERGLGWGGGREDRERETGWGGGGREGEREERHKDRERESGWGGGRDGERDDRHKDRERESGWGGGRDGDGERDDRHKDRERESGWGGGRDGDRDFYRQRNRGFEFQGSRGGRGWGGGGRGGGDRGREGYRGRDPPHDRERLYGGGFGGRKRDHVFEGSAAEEHDQHGRNKRRGGEWNAGEGGDRNGNRRDGQTEGSLERSRWFDHRDRGRGGERDQDTGRKWERMEKSSGDIGSGAGSGNGGGGGSSRGWESNRGEDQGGYMSKAAPFSSWREKEGGTRTQNGEVGRMSNVSFKREQELDNRASGEQRRDGRRGGEMGERDSWANRTKTVDAMPVGRGYGMDGKEDNHPGRSFSSARGNNMGAVAPRDRGPGDTWAEKGMGSRSGGIDRQKVMGTEDRPGKSSRWGPEAQQSAPMNHGNAASSAGVKTLQEAVNAAIALAHSGQGCGMTEEQQHSAQLLAARKAAELVNRNLGVPGSMSAQEKKRLLWGAKKPSGELQEVEVACGTNRWDAAHFSDPSRQQKFAKLMGLKGGGTKSAGTDGNISSENSDKETYTREATGHSESRQDNIMSREKQLELQLELEKQYTVGLRRRDGRTVGLGL</sequence>
<feature type="region of interest" description="Disordered" evidence="1">
    <location>
        <begin position="1"/>
        <end position="625"/>
    </location>
</feature>
<feature type="region of interest" description="Disordered" evidence="1">
    <location>
        <begin position="733"/>
        <end position="775"/>
    </location>
</feature>